<dbReference type="Proteomes" id="UP001066276">
    <property type="component" value="Chromosome 6"/>
</dbReference>
<proteinExistence type="predicted"/>
<keyword evidence="2" id="KW-1185">Reference proteome</keyword>
<sequence>MNTLMSASQCWWAWDRLLGPEPAGTCGLPLKLVLVLLASRAVGKLKRFRAQVSAGVPMGLGPPPGAVSMLV</sequence>
<dbReference type="AlphaFoldDB" id="A0AAV7Q4W7"/>
<name>A0AAV7Q4W7_PLEWA</name>
<accession>A0AAV7Q4W7</accession>
<protein>
    <submittedName>
        <fullName evidence="1">Uncharacterized protein</fullName>
    </submittedName>
</protein>
<evidence type="ECO:0000313" key="2">
    <source>
        <dbReference type="Proteomes" id="UP001066276"/>
    </source>
</evidence>
<reference evidence="1" key="1">
    <citation type="journal article" date="2022" name="bioRxiv">
        <title>Sequencing and chromosome-scale assembly of the giantPleurodeles waltlgenome.</title>
        <authorList>
            <person name="Brown T."/>
            <person name="Elewa A."/>
            <person name="Iarovenko S."/>
            <person name="Subramanian E."/>
            <person name="Araus A.J."/>
            <person name="Petzold A."/>
            <person name="Susuki M."/>
            <person name="Suzuki K.-i.T."/>
            <person name="Hayashi T."/>
            <person name="Toyoda A."/>
            <person name="Oliveira C."/>
            <person name="Osipova E."/>
            <person name="Leigh N.D."/>
            <person name="Simon A."/>
            <person name="Yun M.H."/>
        </authorList>
    </citation>
    <scope>NUCLEOTIDE SEQUENCE</scope>
    <source>
        <strain evidence="1">20211129_DDA</strain>
        <tissue evidence="1">Liver</tissue>
    </source>
</reference>
<gene>
    <name evidence="1" type="ORF">NDU88_000714</name>
</gene>
<dbReference type="EMBL" id="JANPWB010000010">
    <property type="protein sequence ID" value="KAJ1134260.1"/>
    <property type="molecule type" value="Genomic_DNA"/>
</dbReference>
<comment type="caution">
    <text evidence="1">The sequence shown here is derived from an EMBL/GenBank/DDBJ whole genome shotgun (WGS) entry which is preliminary data.</text>
</comment>
<evidence type="ECO:0000313" key="1">
    <source>
        <dbReference type="EMBL" id="KAJ1134260.1"/>
    </source>
</evidence>
<organism evidence="1 2">
    <name type="scientific">Pleurodeles waltl</name>
    <name type="common">Iberian ribbed newt</name>
    <dbReference type="NCBI Taxonomy" id="8319"/>
    <lineage>
        <taxon>Eukaryota</taxon>
        <taxon>Metazoa</taxon>
        <taxon>Chordata</taxon>
        <taxon>Craniata</taxon>
        <taxon>Vertebrata</taxon>
        <taxon>Euteleostomi</taxon>
        <taxon>Amphibia</taxon>
        <taxon>Batrachia</taxon>
        <taxon>Caudata</taxon>
        <taxon>Salamandroidea</taxon>
        <taxon>Salamandridae</taxon>
        <taxon>Pleurodelinae</taxon>
        <taxon>Pleurodeles</taxon>
    </lineage>
</organism>